<gene>
    <name evidence="4" type="ORF">ACFQPB_19550</name>
</gene>
<keyword evidence="2 4" id="KW-0560">Oxidoreductase</keyword>
<dbReference type="PANTHER" id="PTHR43477">
    <property type="entry name" value="DIHYDROANTICAPSIN 7-DEHYDROGENASE"/>
    <property type="match status" value="1"/>
</dbReference>
<dbReference type="EC" id="1.1.1.-" evidence="4"/>
<protein>
    <submittedName>
        <fullName evidence="4">SDR family NAD(P)-dependent oxidoreductase</fullName>
        <ecNumber evidence="4">1.1.1.-</ecNumber>
    </submittedName>
</protein>
<proteinExistence type="inferred from homology"/>
<dbReference type="Pfam" id="PF13561">
    <property type="entry name" value="adh_short_C2"/>
    <property type="match status" value="1"/>
</dbReference>
<dbReference type="Proteomes" id="UP001596501">
    <property type="component" value="Unassembled WGS sequence"/>
</dbReference>
<evidence type="ECO:0000256" key="1">
    <source>
        <dbReference type="ARBA" id="ARBA00006484"/>
    </source>
</evidence>
<feature type="domain" description="Ketoreductase" evidence="3">
    <location>
        <begin position="8"/>
        <end position="206"/>
    </location>
</feature>
<keyword evidence="5" id="KW-1185">Reference proteome</keyword>
<dbReference type="EMBL" id="JBHTCA010000023">
    <property type="protein sequence ID" value="MFC7411062.1"/>
    <property type="molecule type" value="Genomic_DNA"/>
</dbReference>
<dbReference type="InterPro" id="IPR057326">
    <property type="entry name" value="KR_dom"/>
</dbReference>
<comment type="caution">
    <text evidence="4">The sequence shown here is derived from an EMBL/GenBank/DDBJ whole genome shotgun (WGS) entry which is preliminary data.</text>
</comment>
<dbReference type="InterPro" id="IPR020904">
    <property type="entry name" value="Sc_DH/Rdtase_CS"/>
</dbReference>
<dbReference type="InterPro" id="IPR002347">
    <property type="entry name" value="SDR_fam"/>
</dbReference>
<dbReference type="InterPro" id="IPR051122">
    <property type="entry name" value="SDR_DHRS6-like"/>
</dbReference>
<dbReference type="PRINTS" id="PR00081">
    <property type="entry name" value="GDHRDH"/>
</dbReference>
<evidence type="ECO:0000313" key="5">
    <source>
        <dbReference type="Proteomes" id="UP001596501"/>
    </source>
</evidence>
<name>A0ABW2QQS9_9BURK</name>
<accession>A0ABW2QQS9</accession>
<dbReference type="SUPFAM" id="SSF51735">
    <property type="entry name" value="NAD(P)-binding Rossmann-fold domains"/>
    <property type="match status" value="1"/>
</dbReference>
<sequence>MATPPLASHALVTGAAAGIGLEIARQLAQAGHVVHLLDRNAAGVRTAELALRDAGFSAHGHTLDITDEDAVAALVGGLPALSVLVNNAGIFEVKPFFEVDAADFRRMYEVNTVAMFTLSRTVARRMPQGGRIVNLASRAMLGARHYPHYVASKAAVVGLTRAMALELAPQGITVNAVAPGVIETDMLKARSDTNLDGLRALQPLGRLGTPADIARTVVFLAAPEADFITGQTLLVDGGRSLGGATSI</sequence>
<dbReference type="Gene3D" id="3.40.50.720">
    <property type="entry name" value="NAD(P)-binding Rossmann-like Domain"/>
    <property type="match status" value="1"/>
</dbReference>
<evidence type="ECO:0000313" key="4">
    <source>
        <dbReference type="EMBL" id="MFC7411062.1"/>
    </source>
</evidence>
<dbReference type="PROSITE" id="PS00061">
    <property type="entry name" value="ADH_SHORT"/>
    <property type="match status" value="1"/>
</dbReference>
<evidence type="ECO:0000259" key="3">
    <source>
        <dbReference type="SMART" id="SM00822"/>
    </source>
</evidence>
<dbReference type="SMART" id="SM00822">
    <property type="entry name" value="PKS_KR"/>
    <property type="match status" value="1"/>
</dbReference>
<organism evidence="4 5">
    <name type="scientific">Hydrogenophaga atypica</name>
    <dbReference type="NCBI Taxonomy" id="249409"/>
    <lineage>
        <taxon>Bacteria</taxon>
        <taxon>Pseudomonadati</taxon>
        <taxon>Pseudomonadota</taxon>
        <taxon>Betaproteobacteria</taxon>
        <taxon>Burkholderiales</taxon>
        <taxon>Comamonadaceae</taxon>
        <taxon>Hydrogenophaga</taxon>
    </lineage>
</organism>
<evidence type="ECO:0000256" key="2">
    <source>
        <dbReference type="ARBA" id="ARBA00023002"/>
    </source>
</evidence>
<dbReference type="GO" id="GO:0016491">
    <property type="term" value="F:oxidoreductase activity"/>
    <property type="evidence" value="ECO:0007669"/>
    <property type="project" value="UniProtKB-KW"/>
</dbReference>
<dbReference type="CDD" id="cd05233">
    <property type="entry name" value="SDR_c"/>
    <property type="match status" value="1"/>
</dbReference>
<dbReference type="RefSeq" id="WP_382198183.1">
    <property type="nucleotide sequence ID" value="NZ_JBHTCA010000023.1"/>
</dbReference>
<reference evidence="5" key="1">
    <citation type="journal article" date="2019" name="Int. J. Syst. Evol. Microbiol.">
        <title>The Global Catalogue of Microorganisms (GCM) 10K type strain sequencing project: providing services to taxonomists for standard genome sequencing and annotation.</title>
        <authorList>
            <consortium name="The Broad Institute Genomics Platform"/>
            <consortium name="The Broad Institute Genome Sequencing Center for Infectious Disease"/>
            <person name="Wu L."/>
            <person name="Ma J."/>
        </authorList>
    </citation>
    <scope>NUCLEOTIDE SEQUENCE [LARGE SCALE GENOMIC DNA]</scope>
    <source>
        <strain evidence="5">CGMCC 1.12371</strain>
    </source>
</reference>
<dbReference type="PRINTS" id="PR00080">
    <property type="entry name" value="SDRFAMILY"/>
</dbReference>
<comment type="similarity">
    <text evidence="1">Belongs to the short-chain dehydrogenases/reductases (SDR) family.</text>
</comment>
<dbReference type="PANTHER" id="PTHR43477:SF1">
    <property type="entry name" value="DIHYDROANTICAPSIN 7-DEHYDROGENASE"/>
    <property type="match status" value="1"/>
</dbReference>
<dbReference type="InterPro" id="IPR036291">
    <property type="entry name" value="NAD(P)-bd_dom_sf"/>
</dbReference>